<dbReference type="PANTHER" id="PTHR11920">
    <property type="entry name" value="GUANYLYL CYCLASE"/>
    <property type="match status" value="1"/>
</dbReference>
<feature type="domain" description="Protein kinase" evidence="10">
    <location>
        <begin position="1"/>
        <end position="112"/>
    </location>
</feature>
<keyword evidence="9" id="KW-0175">Coiled coil</keyword>
<evidence type="ECO:0000259" key="11">
    <source>
        <dbReference type="PROSITE" id="PS50125"/>
    </source>
</evidence>
<evidence type="ECO:0000256" key="6">
    <source>
        <dbReference type="ARBA" id="ARBA00023136"/>
    </source>
</evidence>
<evidence type="ECO:0000313" key="12">
    <source>
        <dbReference type="EMBL" id="WAR31870.1"/>
    </source>
</evidence>
<dbReference type="SUPFAM" id="SSF56112">
    <property type="entry name" value="Protein kinase-like (PK-like)"/>
    <property type="match status" value="1"/>
</dbReference>
<dbReference type="Pfam" id="PF00211">
    <property type="entry name" value="Guanylate_cyc"/>
    <property type="match status" value="1"/>
</dbReference>
<evidence type="ECO:0000256" key="1">
    <source>
        <dbReference type="ARBA" id="ARBA00004167"/>
    </source>
</evidence>
<dbReference type="EC" id="4.6.1.2" evidence="2"/>
<keyword evidence="3" id="KW-0812">Transmembrane</keyword>
<dbReference type="InterPro" id="IPR011009">
    <property type="entry name" value="Kinase-like_dom_sf"/>
</dbReference>
<evidence type="ECO:0000256" key="7">
    <source>
        <dbReference type="ARBA" id="ARBA00023239"/>
    </source>
</evidence>
<feature type="coiled-coil region" evidence="9">
    <location>
        <begin position="72"/>
        <end position="99"/>
    </location>
</feature>
<evidence type="ECO:0000256" key="8">
    <source>
        <dbReference type="ARBA" id="ARBA00023293"/>
    </source>
</evidence>
<dbReference type="PROSITE" id="PS50125">
    <property type="entry name" value="GUANYLATE_CYCLASE_2"/>
    <property type="match status" value="1"/>
</dbReference>
<dbReference type="PROSITE" id="PS50011">
    <property type="entry name" value="PROTEIN_KINASE_DOM"/>
    <property type="match status" value="1"/>
</dbReference>
<evidence type="ECO:0000259" key="10">
    <source>
        <dbReference type="PROSITE" id="PS50011"/>
    </source>
</evidence>
<keyword evidence="5" id="KW-1133">Transmembrane helix</keyword>
<evidence type="ECO:0000256" key="9">
    <source>
        <dbReference type="SAM" id="Coils"/>
    </source>
</evidence>
<dbReference type="InterPro" id="IPR029787">
    <property type="entry name" value="Nucleotide_cyclase"/>
</dbReference>
<evidence type="ECO:0000256" key="2">
    <source>
        <dbReference type="ARBA" id="ARBA00012202"/>
    </source>
</evidence>
<feature type="non-terminal residue" evidence="12">
    <location>
        <position position="1"/>
    </location>
</feature>
<name>A0ABY7GBS2_MYAAR</name>
<dbReference type="InterPro" id="IPR001245">
    <property type="entry name" value="Ser-Thr/Tyr_kinase_cat_dom"/>
</dbReference>
<dbReference type="Gene3D" id="6.10.250.780">
    <property type="match status" value="1"/>
</dbReference>
<reference evidence="12" key="1">
    <citation type="submission" date="2022-11" db="EMBL/GenBank/DDBJ databases">
        <title>Centuries of genome instability and evolution in soft-shell clam transmissible cancer (bioRxiv).</title>
        <authorList>
            <person name="Hart S.F.M."/>
            <person name="Yonemitsu M.A."/>
            <person name="Giersch R.M."/>
            <person name="Beal B.F."/>
            <person name="Arriagada G."/>
            <person name="Davis B.W."/>
            <person name="Ostrander E.A."/>
            <person name="Goff S.P."/>
            <person name="Metzger M.J."/>
        </authorList>
    </citation>
    <scope>NUCLEOTIDE SEQUENCE</scope>
    <source>
        <strain evidence="12">MELC-2E11</strain>
        <tissue evidence="12">Siphon/mantle</tissue>
    </source>
</reference>
<evidence type="ECO:0000256" key="5">
    <source>
        <dbReference type="ARBA" id="ARBA00022989"/>
    </source>
</evidence>
<dbReference type="InterPro" id="IPR050401">
    <property type="entry name" value="Cyclic_nucleotide_synthase"/>
</dbReference>
<evidence type="ECO:0000256" key="3">
    <source>
        <dbReference type="ARBA" id="ARBA00022692"/>
    </source>
</evidence>
<keyword evidence="4" id="KW-0547">Nucleotide-binding</keyword>
<dbReference type="SMART" id="SM00044">
    <property type="entry name" value="CYCc"/>
    <property type="match status" value="1"/>
</dbReference>
<sequence length="265" mass="30615">MLWMAPEHLRNYPPRQKSQTGDVYSFAIILYEICTRAEPYVSEMWYTSLDVKKCFKSTTKYYRDVKPSQNVLDVLLKRMEQYANNLEGLVEERTQALLEEKKKSEELLYQVLPRSVANQLRIGNPVCPESYESVTIYFSDIVVDLLNDLYSCFDSIIEHYDVYKVETIGDAYMVVSGLPERNGIEHVGQIARLALSILDSLQTFVPYVRVWLVVRCLDTACLETLSTLPVEWSPTVNIHISEATTRLLTTFNTFVIEERGEIDIK</sequence>
<keyword evidence="7" id="KW-0456">Lyase</keyword>
<comment type="subcellular location">
    <subcellularLocation>
        <location evidence="1">Membrane</location>
        <topology evidence="1">Single-pass membrane protein</topology>
    </subcellularLocation>
</comment>
<dbReference type="PANTHER" id="PTHR11920:SF494">
    <property type="entry name" value="ATRIAL NATRIURETIC PEPTIDE RECEPTOR 2"/>
    <property type="match status" value="1"/>
</dbReference>
<dbReference type="InterPro" id="IPR000719">
    <property type="entry name" value="Prot_kinase_dom"/>
</dbReference>
<dbReference type="InterPro" id="IPR001054">
    <property type="entry name" value="A/G_cyclase"/>
</dbReference>
<accession>A0ABY7GBS2</accession>
<gene>
    <name evidence="12" type="ORF">MAR_034412</name>
</gene>
<dbReference type="Gene3D" id="1.10.510.10">
    <property type="entry name" value="Transferase(Phosphotransferase) domain 1"/>
    <property type="match status" value="1"/>
</dbReference>
<feature type="domain" description="Guanylate cyclase" evidence="11">
    <location>
        <begin position="142"/>
        <end position="212"/>
    </location>
</feature>
<dbReference type="EMBL" id="CP111028">
    <property type="protein sequence ID" value="WAR31870.1"/>
    <property type="molecule type" value="Genomic_DNA"/>
</dbReference>
<keyword evidence="13" id="KW-1185">Reference proteome</keyword>
<dbReference type="Proteomes" id="UP001164746">
    <property type="component" value="Chromosome 17"/>
</dbReference>
<proteinExistence type="predicted"/>
<evidence type="ECO:0000313" key="13">
    <source>
        <dbReference type="Proteomes" id="UP001164746"/>
    </source>
</evidence>
<organism evidence="12 13">
    <name type="scientific">Mya arenaria</name>
    <name type="common">Soft-shell clam</name>
    <dbReference type="NCBI Taxonomy" id="6604"/>
    <lineage>
        <taxon>Eukaryota</taxon>
        <taxon>Metazoa</taxon>
        <taxon>Spiralia</taxon>
        <taxon>Lophotrochozoa</taxon>
        <taxon>Mollusca</taxon>
        <taxon>Bivalvia</taxon>
        <taxon>Autobranchia</taxon>
        <taxon>Heteroconchia</taxon>
        <taxon>Euheterodonta</taxon>
        <taxon>Imparidentia</taxon>
        <taxon>Neoheterodontei</taxon>
        <taxon>Myida</taxon>
        <taxon>Myoidea</taxon>
        <taxon>Myidae</taxon>
        <taxon>Mya</taxon>
    </lineage>
</organism>
<protein>
    <recommendedName>
        <fullName evidence="2">guanylate cyclase</fullName>
        <ecNumber evidence="2">4.6.1.2</ecNumber>
    </recommendedName>
</protein>
<dbReference type="Pfam" id="PF07714">
    <property type="entry name" value="PK_Tyr_Ser-Thr"/>
    <property type="match status" value="1"/>
</dbReference>
<dbReference type="SUPFAM" id="SSF55073">
    <property type="entry name" value="Nucleotide cyclase"/>
    <property type="match status" value="1"/>
</dbReference>
<keyword evidence="6" id="KW-0472">Membrane</keyword>
<keyword evidence="8" id="KW-0141">cGMP biosynthesis</keyword>
<evidence type="ECO:0000256" key="4">
    <source>
        <dbReference type="ARBA" id="ARBA00022741"/>
    </source>
</evidence>
<dbReference type="CDD" id="cd07302">
    <property type="entry name" value="CHD"/>
    <property type="match status" value="1"/>
</dbReference>
<dbReference type="Gene3D" id="3.30.70.1230">
    <property type="entry name" value="Nucleotide cyclase"/>
    <property type="match status" value="1"/>
</dbReference>